<sequence>MERKENQVVRKKLLLQSMWIIFILDALFILFIEKSLKYYPIVFVFAVILLCYTLILRFIKKDSFFVWSSLALIYCYLFVLNYTDPYIVNFIFLLFPVIFSAVFQKMTYVVITGAVTICTQFYFFLGSYEIISTSFERIDVMYYVFFAIIIVVILCYYIKFINFLWGKVQRQNEIISQNLRTTEAKFDLIFSQSHDAIAIIEPDYTVRGVNPAFLKLYGWSETETVGSKYPYPSGGQSGVSSRSDKTKSGSVIEVEVTTTPLYSHENQLIAYCEMIRDVTEKKAEEVALFQQEKLKVAGEMAAGVAHEIRNPLTVIQGFLQMMDEKKEIIDPHYTKIMLEELKRMNSIVSEFLILSKPQAVHEKEINMRKLIDSMIRFFATESALKNVGIEFRCNGELPSVEGDENQLKQVLINLLKNAFDAMSEGGKIAVDAYADHDDVKITITDQGPGIPAEMISEVTKPFFTTKEKGTGLGLVITEKIIRQHKGNLTITSQHGEGTSAHITFPASHSLKR</sequence>
<dbReference type="InterPro" id="IPR035965">
    <property type="entry name" value="PAS-like_dom_sf"/>
</dbReference>
<keyword evidence="9" id="KW-0812">Transmembrane</keyword>
<dbReference type="AlphaFoldDB" id="A0A6I2M8U7"/>
<dbReference type="NCBIfam" id="TIGR00229">
    <property type="entry name" value="sensory_box"/>
    <property type="match status" value="2"/>
</dbReference>
<feature type="transmembrane region" description="Helical" evidence="9">
    <location>
        <begin position="86"/>
        <end position="103"/>
    </location>
</feature>
<dbReference type="PRINTS" id="PR00344">
    <property type="entry name" value="BCTRLSENSOR"/>
</dbReference>
<dbReference type="EC" id="2.7.13.3" evidence="2"/>
<feature type="domain" description="PAC" evidence="12">
    <location>
        <begin position="237"/>
        <end position="290"/>
    </location>
</feature>
<keyword evidence="3" id="KW-0597">Phosphoprotein</keyword>
<dbReference type="InterPro" id="IPR005467">
    <property type="entry name" value="His_kinase_dom"/>
</dbReference>
<keyword evidence="5" id="KW-0547">Nucleotide-binding</keyword>
<dbReference type="EMBL" id="WKKF01000001">
    <property type="protein sequence ID" value="MRX53346.1"/>
    <property type="molecule type" value="Genomic_DNA"/>
</dbReference>
<evidence type="ECO:0000256" key="9">
    <source>
        <dbReference type="SAM" id="Phobius"/>
    </source>
</evidence>
<dbReference type="RefSeq" id="WP_070876747.1">
    <property type="nucleotide sequence ID" value="NZ_CAJGAA010000001.1"/>
</dbReference>
<name>A0A6I2M8U7_9BACI</name>
<evidence type="ECO:0000256" key="5">
    <source>
        <dbReference type="ARBA" id="ARBA00022741"/>
    </source>
</evidence>
<evidence type="ECO:0000256" key="3">
    <source>
        <dbReference type="ARBA" id="ARBA00022553"/>
    </source>
</evidence>
<feature type="transmembrane region" description="Helical" evidence="9">
    <location>
        <begin position="108"/>
        <end position="128"/>
    </location>
</feature>
<keyword evidence="4" id="KW-0808">Transferase</keyword>
<accession>A0A6I2M8U7</accession>
<keyword evidence="9" id="KW-1133">Transmembrane helix</keyword>
<evidence type="ECO:0000313" key="13">
    <source>
        <dbReference type="EMBL" id="MRX53346.1"/>
    </source>
</evidence>
<evidence type="ECO:0000259" key="12">
    <source>
        <dbReference type="PROSITE" id="PS50113"/>
    </source>
</evidence>
<dbReference type="PANTHER" id="PTHR43065">
    <property type="entry name" value="SENSOR HISTIDINE KINASE"/>
    <property type="match status" value="1"/>
</dbReference>
<dbReference type="InterPro" id="IPR000014">
    <property type="entry name" value="PAS"/>
</dbReference>
<dbReference type="Proteomes" id="UP000441585">
    <property type="component" value="Unassembled WGS sequence"/>
</dbReference>
<dbReference type="Gene3D" id="1.10.287.130">
    <property type="match status" value="1"/>
</dbReference>
<evidence type="ECO:0000256" key="7">
    <source>
        <dbReference type="ARBA" id="ARBA00022840"/>
    </source>
</evidence>
<evidence type="ECO:0000259" key="10">
    <source>
        <dbReference type="PROSITE" id="PS50109"/>
    </source>
</evidence>
<evidence type="ECO:0000256" key="2">
    <source>
        <dbReference type="ARBA" id="ARBA00012438"/>
    </source>
</evidence>
<dbReference type="SUPFAM" id="SSF55874">
    <property type="entry name" value="ATPase domain of HSP90 chaperone/DNA topoisomerase II/histidine kinase"/>
    <property type="match status" value="1"/>
</dbReference>
<evidence type="ECO:0000256" key="8">
    <source>
        <dbReference type="ARBA" id="ARBA00023012"/>
    </source>
</evidence>
<dbReference type="PROSITE" id="PS50109">
    <property type="entry name" value="HIS_KIN"/>
    <property type="match status" value="1"/>
</dbReference>
<evidence type="ECO:0000256" key="6">
    <source>
        <dbReference type="ARBA" id="ARBA00022777"/>
    </source>
</evidence>
<dbReference type="InterPro" id="IPR036890">
    <property type="entry name" value="HATPase_C_sf"/>
</dbReference>
<keyword evidence="9" id="KW-0472">Membrane</keyword>
<comment type="caution">
    <text evidence="13">The sequence shown here is derived from an EMBL/GenBank/DDBJ whole genome shotgun (WGS) entry which is preliminary data.</text>
</comment>
<comment type="catalytic activity">
    <reaction evidence="1">
        <text>ATP + protein L-histidine = ADP + protein N-phospho-L-histidine.</text>
        <dbReference type="EC" id="2.7.13.3"/>
    </reaction>
</comment>
<feature type="transmembrane region" description="Helical" evidence="9">
    <location>
        <begin position="12"/>
        <end position="32"/>
    </location>
</feature>
<dbReference type="CDD" id="cd00130">
    <property type="entry name" value="PAS"/>
    <property type="match status" value="1"/>
</dbReference>
<protein>
    <recommendedName>
        <fullName evidence="2">histidine kinase</fullName>
        <ecNumber evidence="2">2.7.13.3</ecNumber>
    </recommendedName>
</protein>
<dbReference type="GO" id="GO:0005524">
    <property type="term" value="F:ATP binding"/>
    <property type="evidence" value="ECO:0007669"/>
    <property type="project" value="UniProtKB-KW"/>
</dbReference>
<reference evidence="13 14" key="1">
    <citation type="submission" date="2019-11" db="EMBL/GenBank/DDBJ databases">
        <title>Bacillus idriensis genome.</title>
        <authorList>
            <person name="Konopka E.N."/>
            <person name="Newman J.D."/>
        </authorList>
    </citation>
    <scope>NUCLEOTIDE SEQUENCE [LARGE SCALE GENOMIC DNA]</scope>
    <source>
        <strain evidence="13 14">DSM 19097</strain>
    </source>
</reference>
<dbReference type="GO" id="GO:0000155">
    <property type="term" value="F:phosphorelay sensor kinase activity"/>
    <property type="evidence" value="ECO:0007669"/>
    <property type="project" value="InterPro"/>
</dbReference>
<dbReference type="SUPFAM" id="SSF55785">
    <property type="entry name" value="PYP-like sensor domain (PAS domain)"/>
    <property type="match status" value="1"/>
</dbReference>
<dbReference type="SMART" id="SM00388">
    <property type="entry name" value="HisKA"/>
    <property type="match status" value="1"/>
</dbReference>
<evidence type="ECO:0000256" key="4">
    <source>
        <dbReference type="ARBA" id="ARBA00022679"/>
    </source>
</evidence>
<evidence type="ECO:0000256" key="1">
    <source>
        <dbReference type="ARBA" id="ARBA00000085"/>
    </source>
</evidence>
<dbReference type="InterPro" id="IPR003661">
    <property type="entry name" value="HisK_dim/P_dom"/>
</dbReference>
<dbReference type="Gene3D" id="3.30.450.20">
    <property type="entry name" value="PAS domain"/>
    <property type="match status" value="2"/>
</dbReference>
<dbReference type="Pfam" id="PF02518">
    <property type="entry name" value="HATPase_c"/>
    <property type="match status" value="1"/>
</dbReference>
<dbReference type="InterPro" id="IPR036097">
    <property type="entry name" value="HisK_dim/P_sf"/>
</dbReference>
<dbReference type="InterPro" id="IPR000700">
    <property type="entry name" value="PAS-assoc_C"/>
</dbReference>
<feature type="transmembrane region" description="Helical" evidence="9">
    <location>
        <begin position="63"/>
        <end position="80"/>
    </location>
</feature>
<dbReference type="SMART" id="SM00387">
    <property type="entry name" value="HATPase_c"/>
    <property type="match status" value="1"/>
</dbReference>
<evidence type="ECO:0000313" key="14">
    <source>
        <dbReference type="Proteomes" id="UP000441585"/>
    </source>
</evidence>
<keyword evidence="7" id="KW-0067">ATP-binding</keyword>
<organism evidence="13 14">
    <name type="scientific">Metabacillus idriensis</name>
    <dbReference type="NCBI Taxonomy" id="324768"/>
    <lineage>
        <taxon>Bacteria</taxon>
        <taxon>Bacillati</taxon>
        <taxon>Bacillota</taxon>
        <taxon>Bacilli</taxon>
        <taxon>Bacillales</taxon>
        <taxon>Bacillaceae</taxon>
        <taxon>Metabacillus</taxon>
    </lineage>
</organism>
<gene>
    <name evidence="13" type="ORF">GJU41_05135</name>
</gene>
<feature type="domain" description="PAS" evidence="11">
    <location>
        <begin position="182"/>
        <end position="226"/>
    </location>
</feature>
<feature type="domain" description="Histidine kinase" evidence="10">
    <location>
        <begin position="303"/>
        <end position="508"/>
    </location>
</feature>
<dbReference type="PROSITE" id="PS50113">
    <property type="entry name" value="PAC"/>
    <property type="match status" value="1"/>
</dbReference>
<proteinExistence type="predicted"/>
<keyword evidence="6" id="KW-0418">Kinase</keyword>
<dbReference type="InterPro" id="IPR004358">
    <property type="entry name" value="Sig_transdc_His_kin-like_C"/>
</dbReference>
<dbReference type="Pfam" id="PF00512">
    <property type="entry name" value="HisKA"/>
    <property type="match status" value="1"/>
</dbReference>
<dbReference type="InterPro" id="IPR003594">
    <property type="entry name" value="HATPase_dom"/>
</dbReference>
<keyword evidence="14" id="KW-1185">Reference proteome</keyword>
<feature type="transmembrane region" description="Helical" evidence="9">
    <location>
        <begin position="38"/>
        <end position="56"/>
    </location>
</feature>
<feature type="transmembrane region" description="Helical" evidence="9">
    <location>
        <begin position="140"/>
        <end position="158"/>
    </location>
</feature>
<dbReference type="SUPFAM" id="SSF47384">
    <property type="entry name" value="Homodimeric domain of signal transducing histidine kinase"/>
    <property type="match status" value="1"/>
</dbReference>
<dbReference type="CDD" id="cd00082">
    <property type="entry name" value="HisKA"/>
    <property type="match status" value="1"/>
</dbReference>
<dbReference type="Gene3D" id="3.30.565.10">
    <property type="entry name" value="Histidine kinase-like ATPase, C-terminal domain"/>
    <property type="match status" value="1"/>
</dbReference>
<keyword evidence="8" id="KW-0902">Two-component regulatory system</keyword>
<dbReference type="PROSITE" id="PS50112">
    <property type="entry name" value="PAS"/>
    <property type="match status" value="1"/>
</dbReference>
<evidence type="ECO:0000259" key="11">
    <source>
        <dbReference type="PROSITE" id="PS50112"/>
    </source>
</evidence>
<dbReference type="PANTHER" id="PTHR43065:SF10">
    <property type="entry name" value="PEROXIDE STRESS-ACTIVATED HISTIDINE KINASE MAK3"/>
    <property type="match status" value="1"/>
</dbReference>